<organism evidence="5 6">
    <name type="scientific">Thermocatellispora tengchongensis</name>
    <dbReference type="NCBI Taxonomy" id="1073253"/>
    <lineage>
        <taxon>Bacteria</taxon>
        <taxon>Bacillati</taxon>
        <taxon>Actinomycetota</taxon>
        <taxon>Actinomycetes</taxon>
        <taxon>Streptosporangiales</taxon>
        <taxon>Streptosporangiaceae</taxon>
        <taxon>Thermocatellispora</taxon>
    </lineage>
</organism>
<feature type="domain" description="HTH arsR-type" evidence="4">
    <location>
        <begin position="303"/>
        <end position="394"/>
    </location>
</feature>
<keyword evidence="3" id="KW-0804">Transcription</keyword>
<dbReference type="InterPro" id="IPR001845">
    <property type="entry name" value="HTH_ArsR_DNA-bd_dom"/>
</dbReference>
<evidence type="ECO:0000313" key="6">
    <source>
        <dbReference type="Proteomes" id="UP000578449"/>
    </source>
</evidence>
<dbReference type="PROSITE" id="PS50987">
    <property type="entry name" value="HTH_ARSR_2"/>
    <property type="match status" value="1"/>
</dbReference>
<dbReference type="InterPro" id="IPR036390">
    <property type="entry name" value="WH_DNA-bd_sf"/>
</dbReference>
<dbReference type="InterPro" id="IPR036388">
    <property type="entry name" value="WH-like_DNA-bd_sf"/>
</dbReference>
<dbReference type="RefSeq" id="WP_185054216.1">
    <property type="nucleotide sequence ID" value="NZ_BAABIX010000012.1"/>
</dbReference>
<evidence type="ECO:0000313" key="5">
    <source>
        <dbReference type="EMBL" id="MBB5137296.1"/>
    </source>
</evidence>
<comment type="caution">
    <text evidence="5">The sequence shown here is derived from an EMBL/GenBank/DDBJ whole genome shotgun (WGS) entry which is preliminary data.</text>
</comment>
<reference evidence="5 6" key="1">
    <citation type="submission" date="2020-08" db="EMBL/GenBank/DDBJ databases">
        <title>Genomic Encyclopedia of Type Strains, Phase IV (KMG-IV): sequencing the most valuable type-strain genomes for metagenomic binning, comparative biology and taxonomic classification.</title>
        <authorList>
            <person name="Goeker M."/>
        </authorList>
    </citation>
    <scope>NUCLEOTIDE SEQUENCE [LARGE SCALE GENOMIC DNA]</scope>
    <source>
        <strain evidence="5 6">DSM 45615</strain>
    </source>
</reference>
<protein>
    <submittedName>
        <fullName evidence="5">DNA-binding transcriptional ArsR family regulator</fullName>
    </submittedName>
</protein>
<dbReference type="Pfam" id="PF19361">
    <property type="entry name" value="DUF5937"/>
    <property type="match status" value="1"/>
</dbReference>
<sequence>MTNELIGSRWSVTMNVCVRLSSADPGVLVFGRSPAREALHSLHVLGSVRQHPLHISWVLEARERMGADLKNEADQFAFWCQGRPLGFPRIWRPGEVSSWPDELAALRDAPVTYYAEQMLTAALHENGRAFHVRLDDFRADPALRERAMNAVRARHPASLPVLQELIADPERSRNRFADFLSAYWDACLAPKWPFMERYLLGDIAQRSRTAFQHGLATMLEGLAPGRLRVVQDRDEVLIALLQTRAGAPPLEFTLTEQDRLLLVPSHFAWPLVALTVQREPQADPARHTVQISYALDAMQHKARPPVPSEDLLKLLRAAAHPTRLQILQILAEHARSTRELASLIGLTEAAISKHLKILAEADWVEPERHSYYVYYRLVRDTHGKLADALERLLG</sequence>
<dbReference type="CDD" id="cd00090">
    <property type="entry name" value="HTH_ARSR"/>
    <property type="match status" value="1"/>
</dbReference>
<dbReference type="SMART" id="SM00419">
    <property type="entry name" value="HTH_CRP"/>
    <property type="match status" value="1"/>
</dbReference>
<dbReference type="NCBIfam" id="NF033788">
    <property type="entry name" value="HTH_metalloreg"/>
    <property type="match status" value="1"/>
</dbReference>
<accession>A0A840PEV8</accession>
<dbReference type="InterPro" id="IPR012318">
    <property type="entry name" value="HTH_CRP"/>
</dbReference>
<dbReference type="InterPro" id="IPR011991">
    <property type="entry name" value="ArsR-like_HTH"/>
</dbReference>
<evidence type="ECO:0000256" key="1">
    <source>
        <dbReference type="ARBA" id="ARBA00023015"/>
    </source>
</evidence>
<dbReference type="PANTHER" id="PTHR33154">
    <property type="entry name" value="TRANSCRIPTIONAL REGULATOR, ARSR FAMILY"/>
    <property type="match status" value="1"/>
</dbReference>
<dbReference type="Pfam" id="PF01022">
    <property type="entry name" value="HTH_5"/>
    <property type="match status" value="1"/>
</dbReference>
<evidence type="ECO:0000256" key="2">
    <source>
        <dbReference type="ARBA" id="ARBA00023125"/>
    </source>
</evidence>
<name>A0A840PEV8_9ACTN</name>
<dbReference type="SMART" id="SM00418">
    <property type="entry name" value="HTH_ARSR"/>
    <property type="match status" value="1"/>
</dbReference>
<keyword evidence="2 5" id="KW-0238">DNA-binding</keyword>
<dbReference type="InterPro" id="IPR051081">
    <property type="entry name" value="HTH_MetalResp_TranReg"/>
</dbReference>
<proteinExistence type="predicted"/>
<dbReference type="SUPFAM" id="SSF46785">
    <property type="entry name" value="Winged helix' DNA-binding domain"/>
    <property type="match status" value="1"/>
</dbReference>
<evidence type="ECO:0000256" key="3">
    <source>
        <dbReference type="ARBA" id="ARBA00023163"/>
    </source>
</evidence>
<evidence type="ECO:0000259" key="4">
    <source>
        <dbReference type="PROSITE" id="PS50987"/>
    </source>
</evidence>
<dbReference type="Gene3D" id="1.10.10.10">
    <property type="entry name" value="Winged helix-like DNA-binding domain superfamily/Winged helix DNA-binding domain"/>
    <property type="match status" value="1"/>
</dbReference>
<gene>
    <name evidence="5" type="ORF">HNP84_007048</name>
</gene>
<dbReference type="InterPro" id="IPR045981">
    <property type="entry name" value="DUF5937"/>
</dbReference>
<dbReference type="GO" id="GO:0003700">
    <property type="term" value="F:DNA-binding transcription factor activity"/>
    <property type="evidence" value="ECO:0007669"/>
    <property type="project" value="InterPro"/>
</dbReference>
<dbReference type="EMBL" id="JACHGN010000017">
    <property type="protein sequence ID" value="MBB5137296.1"/>
    <property type="molecule type" value="Genomic_DNA"/>
</dbReference>
<dbReference type="Proteomes" id="UP000578449">
    <property type="component" value="Unassembled WGS sequence"/>
</dbReference>
<dbReference type="AlphaFoldDB" id="A0A840PEV8"/>
<dbReference type="GO" id="GO:0003677">
    <property type="term" value="F:DNA binding"/>
    <property type="evidence" value="ECO:0007669"/>
    <property type="project" value="UniProtKB-KW"/>
</dbReference>
<dbReference type="PANTHER" id="PTHR33154:SF18">
    <property type="entry name" value="ARSENICAL RESISTANCE OPERON REPRESSOR"/>
    <property type="match status" value="1"/>
</dbReference>
<keyword evidence="6" id="KW-1185">Reference proteome</keyword>
<dbReference type="PRINTS" id="PR00778">
    <property type="entry name" value="HTHARSR"/>
</dbReference>
<keyword evidence="1" id="KW-0805">Transcription regulation</keyword>